<dbReference type="PANTHER" id="PTHR46876:SF1">
    <property type="entry name" value="LOW-DENSITY LIPOPROTEIN RECEPTOR-RELATED PROTEIN 11"/>
    <property type="match status" value="1"/>
</dbReference>
<keyword evidence="4" id="KW-1185">Reference proteome</keyword>
<evidence type="ECO:0000313" key="4">
    <source>
        <dbReference type="Proteomes" id="UP001516400"/>
    </source>
</evidence>
<feature type="compositionally biased region" description="Basic and acidic residues" evidence="1">
    <location>
        <begin position="171"/>
        <end position="208"/>
    </location>
</feature>
<protein>
    <submittedName>
        <fullName evidence="3">Uncharacterized protein</fullName>
    </submittedName>
</protein>
<organism evidence="3 4">
    <name type="scientific">Cryptolaemus montrouzieri</name>
    <dbReference type="NCBI Taxonomy" id="559131"/>
    <lineage>
        <taxon>Eukaryota</taxon>
        <taxon>Metazoa</taxon>
        <taxon>Ecdysozoa</taxon>
        <taxon>Arthropoda</taxon>
        <taxon>Hexapoda</taxon>
        <taxon>Insecta</taxon>
        <taxon>Pterygota</taxon>
        <taxon>Neoptera</taxon>
        <taxon>Endopterygota</taxon>
        <taxon>Coleoptera</taxon>
        <taxon>Polyphaga</taxon>
        <taxon>Cucujiformia</taxon>
        <taxon>Coccinelloidea</taxon>
        <taxon>Coccinellidae</taxon>
        <taxon>Scymninae</taxon>
        <taxon>Scymnini</taxon>
        <taxon>Cryptolaemus</taxon>
    </lineage>
</organism>
<reference evidence="3 4" key="1">
    <citation type="journal article" date="2021" name="BMC Biol.">
        <title>Horizontally acquired antibacterial genes associated with adaptive radiation of ladybird beetles.</title>
        <authorList>
            <person name="Li H.S."/>
            <person name="Tang X.F."/>
            <person name="Huang Y.H."/>
            <person name="Xu Z.Y."/>
            <person name="Chen M.L."/>
            <person name="Du X.Y."/>
            <person name="Qiu B.Y."/>
            <person name="Chen P.T."/>
            <person name="Zhang W."/>
            <person name="Slipinski A."/>
            <person name="Escalona H.E."/>
            <person name="Waterhouse R.M."/>
            <person name="Zwick A."/>
            <person name="Pang H."/>
        </authorList>
    </citation>
    <scope>NUCLEOTIDE SEQUENCE [LARGE SCALE GENOMIC DNA]</scope>
    <source>
        <strain evidence="3">SYSU2018</strain>
    </source>
</reference>
<feature type="region of interest" description="Disordered" evidence="1">
    <location>
        <begin position="1"/>
        <end position="26"/>
    </location>
</feature>
<proteinExistence type="predicted"/>
<dbReference type="EMBL" id="JABFTP020000021">
    <property type="protein sequence ID" value="KAL3268611.1"/>
    <property type="molecule type" value="Genomic_DNA"/>
</dbReference>
<evidence type="ECO:0000256" key="1">
    <source>
        <dbReference type="SAM" id="MobiDB-lite"/>
    </source>
</evidence>
<evidence type="ECO:0000256" key="2">
    <source>
        <dbReference type="SAM" id="Phobius"/>
    </source>
</evidence>
<feature type="transmembrane region" description="Helical" evidence="2">
    <location>
        <begin position="241"/>
        <end position="261"/>
    </location>
</feature>
<keyword evidence="2" id="KW-0472">Membrane</keyword>
<feature type="region of interest" description="Disordered" evidence="1">
    <location>
        <begin position="147"/>
        <end position="208"/>
    </location>
</feature>
<gene>
    <name evidence="3" type="ORF">HHI36_007717</name>
</gene>
<sequence>MIAIVKNHDLSPPIEAYHPPPPKVSAVQENQLSPASNPDFLRPIPHNERIPQRGPQYQEVPEYNAQMPQIGWNPHQSSQIAYPMPPVYPGQTSHIFNHKENGLQVPEAEISPYGESGNYPKIQNYYGDNYRQPVETPNWVNAHQDDLKYPSRYNQGPPSSSYNSNNNGGMEVHEENPEHVQLKMAQELEHSKASHDQPAPKEEPKIKIIEKPPEARSNEYPDVVAYKMDGNDGVAQTPGGAVLSLTLGLIITCIMAIMIGCRLRIVKRRIRKGGKGYAHDADYLVNGMYL</sequence>
<dbReference type="Proteomes" id="UP001516400">
    <property type="component" value="Unassembled WGS sequence"/>
</dbReference>
<keyword evidence="2" id="KW-1133">Transmembrane helix</keyword>
<evidence type="ECO:0000313" key="3">
    <source>
        <dbReference type="EMBL" id="KAL3268611.1"/>
    </source>
</evidence>
<keyword evidence="2" id="KW-0812">Transmembrane</keyword>
<accession>A0ABD2MQC7</accession>
<comment type="caution">
    <text evidence="3">The sequence shown here is derived from an EMBL/GenBank/DDBJ whole genome shotgun (WGS) entry which is preliminary data.</text>
</comment>
<name>A0ABD2MQC7_9CUCU</name>
<dbReference type="AlphaFoldDB" id="A0ABD2MQC7"/>
<dbReference type="PANTHER" id="PTHR46876">
    <property type="entry name" value="LOW-DENSITY LIPOPROTEIN RECEPTOR-RELATED PROTEIN 11"/>
    <property type="match status" value="1"/>
</dbReference>